<keyword evidence="2" id="KW-0472">Membrane</keyword>
<feature type="compositionally biased region" description="Low complexity" evidence="1">
    <location>
        <begin position="78"/>
        <end position="87"/>
    </location>
</feature>
<sequence>MRPVLKRCNILDRVPIRYIAIVVSITAVLFFGESLVYLFMRCFVPSHFLCQSPPHTLLNLLLAPIITRPYSKRRAKSSSRIPRSQSSSRRRLSSRRVAQDPQAGVASQAPSPPRRETSSRTALQPHSAAPCVVFRQQKPAVQRASSPWRTLLERAANWNAIRDEADEIRWKRFAGTIDNSSRHPNRSVHASRMSAAAVGSAALCDERWRRPGGASLIEVELVEGGDDTDSLANPASDIQGGFVRDIP</sequence>
<feature type="transmembrane region" description="Helical" evidence="2">
    <location>
        <begin position="20"/>
        <end position="40"/>
    </location>
</feature>
<evidence type="ECO:0000256" key="1">
    <source>
        <dbReference type="SAM" id="MobiDB-lite"/>
    </source>
</evidence>
<protein>
    <submittedName>
        <fullName evidence="4">Uncharacterized protein</fullName>
    </submittedName>
</protein>
<accession>A0A1I8FIG0</accession>
<keyword evidence="3" id="KW-1185">Reference proteome</keyword>
<feature type="region of interest" description="Disordered" evidence="1">
    <location>
        <begin position="73"/>
        <end position="129"/>
    </location>
</feature>
<feature type="region of interest" description="Disordered" evidence="1">
    <location>
        <begin position="226"/>
        <end position="247"/>
    </location>
</feature>
<reference evidence="4" key="1">
    <citation type="submission" date="2016-11" db="UniProtKB">
        <authorList>
            <consortium name="WormBaseParasite"/>
        </authorList>
    </citation>
    <scope>IDENTIFICATION</scope>
</reference>
<proteinExistence type="predicted"/>
<dbReference type="WBParaSite" id="maker-unitig_35271-snap-gene-0.2-mRNA-1">
    <property type="protein sequence ID" value="maker-unitig_35271-snap-gene-0.2-mRNA-1"/>
    <property type="gene ID" value="maker-unitig_35271-snap-gene-0.2"/>
</dbReference>
<evidence type="ECO:0000256" key="2">
    <source>
        <dbReference type="SAM" id="Phobius"/>
    </source>
</evidence>
<organism evidence="3 4">
    <name type="scientific">Macrostomum lignano</name>
    <dbReference type="NCBI Taxonomy" id="282301"/>
    <lineage>
        <taxon>Eukaryota</taxon>
        <taxon>Metazoa</taxon>
        <taxon>Spiralia</taxon>
        <taxon>Lophotrochozoa</taxon>
        <taxon>Platyhelminthes</taxon>
        <taxon>Rhabditophora</taxon>
        <taxon>Macrostomorpha</taxon>
        <taxon>Macrostomida</taxon>
        <taxon>Macrostomidae</taxon>
        <taxon>Macrostomum</taxon>
    </lineage>
</organism>
<dbReference type="AlphaFoldDB" id="A0A1I8FIG0"/>
<keyword evidence="2" id="KW-0812">Transmembrane</keyword>
<evidence type="ECO:0000313" key="4">
    <source>
        <dbReference type="WBParaSite" id="maker-unitig_35271-snap-gene-0.2-mRNA-1"/>
    </source>
</evidence>
<name>A0A1I8FIG0_9PLAT</name>
<dbReference type="Proteomes" id="UP000095280">
    <property type="component" value="Unplaced"/>
</dbReference>
<keyword evidence="2" id="KW-1133">Transmembrane helix</keyword>
<evidence type="ECO:0000313" key="3">
    <source>
        <dbReference type="Proteomes" id="UP000095280"/>
    </source>
</evidence>